<keyword evidence="8" id="KW-1185">Reference proteome</keyword>
<feature type="domain" description="Ubiquitin-like protease family profile" evidence="6">
    <location>
        <begin position="620"/>
        <end position="863"/>
    </location>
</feature>
<gene>
    <name evidence="7" type="ORF">LWI29_028574</name>
</gene>
<sequence>MAENEDLEQNQNVPENVNIPEAEKQPQNVNVAENVAETDNLAVVSYVTQNDEHIQQTENVVQIEHASENEDLDQYLFWAMEAIPSMRRKLGNRFANHGCPRFKNWEFIKRGSTMSQTWLEKEADGTLTGLAELWPTRREEKEDYWRGIDDDISKGPQFVPLKGFVGKEDRAEPSSKQLHKNKRKQYHGPDDPIKRRRNFFNASPRMRTTLHVRDRPDLSPPPLDETHSPLRHPSSGGTQNGLLSSDDNHRTSSPTRQRQAQPPPPPVDHRQQSKRSEGSTSIAIPNQLLDQMRIIVREEVQSAMRTEFETLRTELFALVGIPGRSRGENHAEHVSNPYLPSDPFEAANQGLDAAHTEGSTHTETAPTDPTHTKTPPEAPTDPKTAPADPTHTETSLVSLTHTETAPTDPTHTETPLTPPTHTKIPPEAPTDPKTAPAALTHPETAPQTASVDPKTAPADPTDTETPIVSLTHTEIAPTIPAHTGRPPEAPADPTQNETAAVSPAHTETAPTHTETDDIHTPLPPSHDVHTPPPPSKRTQHEPDVSESGLPDESTSNRGNPRAGLPPSDPTEIARERWVLKWLSSPYIDPSRPMKMMEVNRKYNAFVNDPNLLFRYIGIDVSVSQSFFRELEDPMEWLAIEHVDAYLNLLCKRKNDPMEKKQFKRKVAVVDCAFFISRLHCRIHSTQYSFLLYLKPPLTRFVTSLQNELTLIWSKIQPDFHLPLKKAFYPGKFDVPLDLIEYAKGNKPAWGTAWNSVDDVIVPCFVGGSHWVFSVVHLGNWDITIYDSNAHLLPNNPKHRQEPVLPLRRLFPLICKKSGYFDDSKRKKQCLTCMKAVRLAHYQFPCQANGSSCGAFMLKGIEYVMMGKELSFDFVQKDIPAFRKQAARDIFANSIESE</sequence>
<dbReference type="InterPro" id="IPR038765">
    <property type="entry name" value="Papain-like_cys_pep_sf"/>
</dbReference>
<comment type="caution">
    <text evidence="7">The sequence shown here is derived from an EMBL/GenBank/DDBJ whole genome shotgun (WGS) entry which is preliminary data.</text>
</comment>
<reference evidence="7" key="1">
    <citation type="journal article" date="2022" name="Plant J.">
        <title>Strategies of tolerance reflected in two North American maple genomes.</title>
        <authorList>
            <person name="McEvoy S.L."/>
            <person name="Sezen U.U."/>
            <person name="Trouern-Trend A."/>
            <person name="McMahon S.M."/>
            <person name="Schaberg P.G."/>
            <person name="Yang J."/>
            <person name="Wegrzyn J.L."/>
            <person name="Swenson N.G."/>
        </authorList>
    </citation>
    <scope>NUCLEOTIDE SEQUENCE</scope>
    <source>
        <strain evidence="7">NS2018</strain>
    </source>
</reference>
<feature type="region of interest" description="Disordered" evidence="5">
    <location>
        <begin position="1"/>
        <end position="25"/>
    </location>
</feature>
<dbReference type="GO" id="GO:0006508">
    <property type="term" value="P:proteolysis"/>
    <property type="evidence" value="ECO:0007669"/>
    <property type="project" value="UniProtKB-KW"/>
</dbReference>
<evidence type="ECO:0000256" key="3">
    <source>
        <dbReference type="ARBA" id="ARBA00022801"/>
    </source>
</evidence>
<protein>
    <recommendedName>
        <fullName evidence="6">Ubiquitin-like protease family profile domain-containing protein</fullName>
    </recommendedName>
</protein>
<feature type="compositionally biased region" description="Low complexity" evidence="5">
    <location>
        <begin position="406"/>
        <end position="422"/>
    </location>
</feature>
<accession>A0AA39TIB9</accession>
<dbReference type="Proteomes" id="UP001168877">
    <property type="component" value="Unassembled WGS sequence"/>
</dbReference>
<comment type="similarity">
    <text evidence="1">Belongs to the peptidase C48 family.</text>
</comment>
<dbReference type="AlphaFoldDB" id="A0AA39TIB9"/>
<dbReference type="PROSITE" id="PS50600">
    <property type="entry name" value="ULP_PROTEASE"/>
    <property type="match status" value="1"/>
</dbReference>
<keyword evidence="3" id="KW-0378">Hydrolase</keyword>
<feature type="compositionally biased region" description="Low complexity" evidence="5">
    <location>
        <begin position="452"/>
        <end position="465"/>
    </location>
</feature>
<dbReference type="GO" id="GO:0005634">
    <property type="term" value="C:nucleus"/>
    <property type="evidence" value="ECO:0007669"/>
    <property type="project" value="TreeGrafter"/>
</dbReference>
<dbReference type="InterPro" id="IPR003653">
    <property type="entry name" value="Peptidase_C48_C"/>
</dbReference>
<feature type="region of interest" description="Disordered" evidence="5">
    <location>
        <begin position="325"/>
        <end position="465"/>
    </location>
</feature>
<evidence type="ECO:0000256" key="5">
    <source>
        <dbReference type="SAM" id="MobiDB-lite"/>
    </source>
</evidence>
<evidence type="ECO:0000256" key="2">
    <source>
        <dbReference type="ARBA" id="ARBA00022670"/>
    </source>
</evidence>
<dbReference type="SUPFAM" id="SSF54001">
    <property type="entry name" value="Cysteine proteinases"/>
    <property type="match status" value="1"/>
</dbReference>
<dbReference type="Pfam" id="PF02902">
    <property type="entry name" value="Peptidase_C48"/>
    <property type="match status" value="1"/>
</dbReference>
<keyword evidence="4" id="KW-0788">Thiol protease</keyword>
<feature type="compositionally biased region" description="Polar residues" evidence="5">
    <location>
        <begin position="235"/>
        <end position="245"/>
    </location>
</feature>
<feature type="region of interest" description="Disordered" evidence="5">
    <location>
        <begin position="478"/>
        <end position="570"/>
    </location>
</feature>
<dbReference type="EMBL" id="JAUESC010000002">
    <property type="protein sequence ID" value="KAK0605598.1"/>
    <property type="molecule type" value="Genomic_DNA"/>
</dbReference>
<evidence type="ECO:0000256" key="1">
    <source>
        <dbReference type="ARBA" id="ARBA00005234"/>
    </source>
</evidence>
<dbReference type="PANTHER" id="PTHR12606">
    <property type="entry name" value="SENTRIN/SUMO-SPECIFIC PROTEASE"/>
    <property type="match status" value="1"/>
</dbReference>
<dbReference type="Gene3D" id="3.40.395.10">
    <property type="entry name" value="Adenoviral Proteinase, Chain A"/>
    <property type="match status" value="1"/>
</dbReference>
<proteinExistence type="inferred from homology"/>
<reference evidence="7" key="2">
    <citation type="submission" date="2023-06" db="EMBL/GenBank/DDBJ databases">
        <authorList>
            <person name="Swenson N.G."/>
            <person name="Wegrzyn J.L."/>
            <person name="Mcevoy S.L."/>
        </authorList>
    </citation>
    <scope>NUCLEOTIDE SEQUENCE</scope>
    <source>
        <strain evidence="7">NS2018</strain>
        <tissue evidence="7">Leaf</tissue>
    </source>
</reference>
<feature type="compositionally biased region" description="Basic residues" evidence="5">
    <location>
        <begin position="177"/>
        <end position="186"/>
    </location>
</feature>
<keyword evidence="2" id="KW-0645">Protease</keyword>
<name>A0AA39TIB9_ACESA</name>
<feature type="compositionally biased region" description="Basic and acidic residues" evidence="5">
    <location>
        <begin position="267"/>
        <end position="277"/>
    </location>
</feature>
<dbReference type="PRINTS" id="PR01217">
    <property type="entry name" value="PRICHEXTENSN"/>
</dbReference>
<dbReference type="PANTHER" id="PTHR12606:SF141">
    <property type="entry name" value="GH15225P-RELATED"/>
    <property type="match status" value="1"/>
</dbReference>
<organism evidence="7 8">
    <name type="scientific">Acer saccharum</name>
    <name type="common">Sugar maple</name>
    <dbReference type="NCBI Taxonomy" id="4024"/>
    <lineage>
        <taxon>Eukaryota</taxon>
        <taxon>Viridiplantae</taxon>
        <taxon>Streptophyta</taxon>
        <taxon>Embryophyta</taxon>
        <taxon>Tracheophyta</taxon>
        <taxon>Spermatophyta</taxon>
        <taxon>Magnoliopsida</taxon>
        <taxon>eudicotyledons</taxon>
        <taxon>Gunneridae</taxon>
        <taxon>Pentapetalae</taxon>
        <taxon>rosids</taxon>
        <taxon>malvids</taxon>
        <taxon>Sapindales</taxon>
        <taxon>Sapindaceae</taxon>
        <taxon>Hippocastanoideae</taxon>
        <taxon>Acereae</taxon>
        <taxon>Acer</taxon>
    </lineage>
</organism>
<feature type="compositionally biased region" description="Low complexity" evidence="5">
    <location>
        <begin position="503"/>
        <end position="512"/>
    </location>
</feature>
<feature type="region of interest" description="Disordered" evidence="5">
    <location>
        <begin position="166"/>
        <end position="285"/>
    </location>
</feature>
<dbReference type="GO" id="GO:0016926">
    <property type="term" value="P:protein desumoylation"/>
    <property type="evidence" value="ECO:0007669"/>
    <property type="project" value="TreeGrafter"/>
</dbReference>
<evidence type="ECO:0000256" key="4">
    <source>
        <dbReference type="ARBA" id="ARBA00022807"/>
    </source>
</evidence>
<evidence type="ECO:0000259" key="6">
    <source>
        <dbReference type="PROSITE" id="PS50600"/>
    </source>
</evidence>
<evidence type="ECO:0000313" key="7">
    <source>
        <dbReference type="EMBL" id="KAK0605598.1"/>
    </source>
</evidence>
<evidence type="ECO:0000313" key="8">
    <source>
        <dbReference type="Proteomes" id="UP001168877"/>
    </source>
</evidence>
<feature type="compositionally biased region" description="Polar residues" evidence="5">
    <location>
        <begin position="393"/>
        <end position="405"/>
    </location>
</feature>
<dbReference type="GO" id="GO:0016929">
    <property type="term" value="F:deSUMOylase activity"/>
    <property type="evidence" value="ECO:0007669"/>
    <property type="project" value="TreeGrafter"/>
</dbReference>